<feature type="domain" description="DUF6533" evidence="3">
    <location>
        <begin position="22"/>
        <end position="63"/>
    </location>
</feature>
<keyword evidence="5" id="KW-1185">Reference proteome</keyword>
<keyword evidence="2" id="KW-0472">Membrane</keyword>
<dbReference type="Pfam" id="PF20151">
    <property type="entry name" value="DUF6533"/>
    <property type="match status" value="1"/>
</dbReference>
<protein>
    <recommendedName>
        <fullName evidence="3">DUF6533 domain-containing protein</fullName>
    </recommendedName>
</protein>
<feature type="transmembrane region" description="Helical" evidence="2">
    <location>
        <begin position="51"/>
        <end position="71"/>
    </location>
</feature>
<evidence type="ECO:0000259" key="3">
    <source>
        <dbReference type="Pfam" id="PF20151"/>
    </source>
</evidence>
<gene>
    <name evidence="4" type="ORF">L227DRAFT_565512</name>
</gene>
<evidence type="ECO:0000313" key="5">
    <source>
        <dbReference type="Proteomes" id="UP000313359"/>
    </source>
</evidence>
<keyword evidence="2" id="KW-1133">Transmembrane helix</keyword>
<feature type="transmembrane region" description="Helical" evidence="2">
    <location>
        <begin position="14"/>
        <end position="39"/>
    </location>
</feature>
<dbReference type="AlphaFoldDB" id="A0A5C2S306"/>
<accession>A0A5C2S306</accession>
<reference evidence="4" key="1">
    <citation type="journal article" date="2018" name="Genome Biol. Evol.">
        <title>Genomics and development of Lentinus tigrinus, a white-rot wood-decaying mushroom with dimorphic fruiting bodies.</title>
        <authorList>
            <person name="Wu B."/>
            <person name="Xu Z."/>
            <person name="Knudson A."/>
            <person name="Carlson A."/>
            <person name="Chen N."/>
            <person name="Kovaka S."/>
            <person name="LaButti K."/>
            <person name="Lipzen A."/>
            <person name="Pennachio C."/>
            <person name="Riley R."/>
            <person name="Schakwitz W."/>
            <person name="Umezawa K."/>
            <person name="Ohm R.A."/>
            <person name="Grigoriev I.V."/>
            <person name="Nagy L.G."/>
            <person name="Gibbons J."/>
            <person name="Hibbett D."/>
        </authorList>
    </citation>
    <scope>NUCLEOTIDE SEQUENCE [LARGE SCALE GENOMIC DNA]</scope>
    <source>
        <strain evidence="4">ALCF2SS1-6</strain>
    </source>
</reference>
<name>A0A5C2S306_9APHY</name>
<organism evidence="4 5">
    <name type="scientific">Lentinus tigrinus ALCF2SS1-6</name>
    <dbReference type="NCBI Taxonomy" id="1328759"/>
    <lineage>
        <taxon>Eukaryota</taxon>
        <taxon>Fungi</taxon>
        <taxon>Dikarya</taxon>
        <taxon>Basidiomycota</taxon>
        <taxon>Agaricomycotina</taxon>
        <taxon>Agaricomycetes</taxon>
        <taxon>Polyporales</taxon>
        <taxon>Polyporaceae</taxon>
        <taxon>Lentinus</taxon>
    </lineage>
</organism>
<keyword evidence="2" id="KW-0812">Transmembrane</keyword>
<dbReference type="EMBL" id="ML122282">
    <property type="protein sequence ID" value="RPD57204.1"/>
    <property type="molecule type" value="Genomic_DNA"/>
</dbReference>
<evidence type="ECO:0000256" key="2">
    <source>
        <dbReference type="SAM" id="Phobius"/>
    </source>
</evidence>
<evidence type="ECO:0000256" key="1">
    <source>
        <dbReference type="SAM" id="MobiDB-lite"/>
    </source>
</evidence>
<dbReference type="Proteomes" id="UP000313359">
    <property type="component" value="Unassembled WGS sequence"/>
</dbReference>
<sequence length="294" mass="32313">MSGQAYDPALAADYYNFLVGNYCTLAAFTMFIYEYVITFGAEVDLFWTKRLTGATVLFFLNRGIVMFYTWYDLIVGLFTIPATSKYIPSAAFSALRVYALIRNWYISVLVFVLSVVPVAINFTTFAFDFEGILAPPFGCIPSDTVGTGLGNRYYLFRVRVNSGSPPEKLHSLANRVVLLQNVLHLTLTLLSVSKVTHTVSVVTQFTEPITAILVSRFLIDLQVANQESLENSVGPSESLVFERVIGSLGSSIGPVVGTDDTDDAGSSDELPTEVPYENASHSSTNVDKGKERED</sequence>
<dbReference type="STRING" id="1328759.A0A5C2S306"/>
<evidence type="ECO:0000313" key="4">
    <source>
        <dbReference type="EMBL" id="RPD57204.1"/>
    </source>
</evidence>
<proteinExistence type="predicted"/>
<dbReference type="OrthoDB" id="3349377at2759"/>
<feature type="transmembrane region" description="Helical" evidence="2">
    <location>
        <begin position="104"/>
        <end position="127"/>
    </location>
</feature>
<feature type="region of interest" description="Disordered" evidence="1">
    <location>
        <begin position="252"/>
        <end position="294"/>
    </location>
</feature>
<dbReference type="InterPro" id="IPR045340">
    <property type="entry name" value="DUF6533"/>
</dbReference>